<accession>A0A137P4J6</accession>
<evidence type="ECO:0000313" key="1">
    <source>
        <dbReference type="EMBL" id="KXN69938.1"/>
    </source>
</evidence>
<dbReference type="AlphaFoldDB" id="A0A137P4J6"/>
<sequence>MLLYKPKYKVKINLERDEIFFNGSAEESESQELNGVLEVSLLSGYKPPPQSIIHLSLTCNLSIKTKELFAYDHKQYLFNLSWSFKVCFDSQKTSKFLFLAKLPRDLPASLDLDNLKISYQFRAYEECFLLQHTIMTRDIQVFRLTRVPRPDYTFTHATAPEVLVKANGQLAGYCKYSLSYPMTWYDMNKAIPIELRLALNQDQRVYSVIYSIRQAVSLGTLKQNDMNLKSEYQYQLSTQDAYKIPSKTFPESFSQINISKNSSKQSDSLLCFKLVSNLQPYIENQRKFVNLSSNNNEIKIEHYLLAQITVLNSDGELVSEVVKLPLTFLKRPKFNENFIGPPPKYEEA</sequence>
<dbReference type="EMBL" id="KQ964518">
    <property type="protein sequence ID" value="KXN69938.1"/>
    <property type="molecule type" value="Genomic_DNA"/>
</dbReference>
<protein>
    <recommendedName>
        <fullName evidence="3">Arrestin C-terminal-like domain-containing protein</fullName>
    </recommendedName>
</protein>
<proteinExistence type="predicted"/>
<reference evidence="1 2" key="1">
    <citation type="journal article" date="2015" name="Genome Biol. Evol.">
        <title>Phylogenomic analyses indicate that early fungi evolved digesting cell walls of algal ancestors of land plants.</title>
        <authorList>
            <person name="Chang Y."/>
            <person name="Wang S."/>
            <person name="Sekimoto S."/>
            <person name="Aerts A.L."/>
            <person name="Choi C."/>
            <person name="Clum A."/>
            <person name="LaButti K.M."/>
            <person name="Lindquist E.A."/>
            <person name="Yee Ngan C."/>
            <person name="Ohm R.A."/>
            <person name="Salamov A.A."/>
            <person name="Grigoriev I.V."/>
            <person name="Spatafora J.W."/>
            <person name="Berbee M.L."/>
        </authorList>
    </citation>
    <scope>NUCLEOTIDE SEQUENCE [LARGE SCALE GENOMIC DNA]</scope>
    <source>
        <strain evidence="1 2">NRRL 28638</strain>
    </source>
</reference>
<name>A0A137P4J6_CONC2</name>
<dbReference type="Proteomes" id="UP000070444">
    <property type="component" value="Unassembled WGS sequence"/>
</dbReference>
<keyword evidence="2" id="KW-1185">Reference proteome</keyword>
<gene>
    <name evidence="1" type="ORF">CONCODRAFT_71097</name>
</gene>
<organism evidence="1 2">
    <name type="scientific">Conidiobolus coronatus (strain ATCC 28846 / CBS 209.66 / NRRL 28638)</name>
    <name type="common">Delacroixia coronata</name>
    <dbReference type="NCBI Taxonomy" id="796925"/>
    <lineage>
        <taxon>Eukaryota</taxon>
        <taxon>Fungi</taxon>
        <taxon>Fungi incertae sedis</taxon>
        <taxon>Zoopagomycota</taxon>
        <taxon>Entomophthoromycotina</taxon>
        <taxon>Entomophthoromycetes</taxon>
        <taxon>Entomophthorales</taxon>
        <taxon>Ancylistaceae</taxon>
        <taxon>Conidiobolus</taxon>
    </lineage>
</organism>
<evidence type="ECO:0000313" key="2">
    <source>
        <dbReference type="Proteomes" id="UP000070444"/>
    </source>
</evidence>
<evidence type="ECO:0008006" key="3">
    <source>
        <dbReference type="Google" id="ProtNLM"/>
    </source>
</evidence>